<evidence type="ECO:0008006" key="4">
    <source>
        <dbReference type="Google" id="ProtNLM"/>
    </source>
</evidence>
<feature type="signal peptide" evidence="1">
    <location>
        <begin position="1"/>
        <end position="27"/>
    </location>
</feature>
<evidence type="ECO:0000256" key="1">
    <source>
        <dbReference type="SAM" id="SignalP"/>
    </source>
</evidence>
<gene>
    <name evidence="2" type="ORF">FIV42_21475</name>
</gene>
<dbReference type="AlphaFoldDB" id="A0A4Y6PY97"/>
<proteinExistence type="predicted"/>
<evidence type="ECO:0000313" key="3">
    <source>
        <dbReference type="Proteomes" id="UP000315995"/>
    </source>
</evidence>
<name>A0A4Y6PY97_PERCE</name>
<keyword evidence="1" id="KW-0732">Signal</keyword>
<protein>
    <recommendedName>
        <fullName evidence="4">Tetratricopeptide repeat protein</fullName>
    </recommendedName>
</protein>
<sequence length="271" mass="29329">MTNRTLQNSLAALVALVGCVIGTSAFAQESEAAYARYYGDGLRHYAEGNFSAAVENLFRAYAVEPEASTMGLIVASYDKMGFCDAALRQIDVHRLVHPDTKIPTLQRCKSTGTVTLACEGPEAAVIVDRQFEVACGQEVTLPVGEHRLSAERSDGPKRVDVEKGRAKEIALKFSPAPTRWKAAVNSPSVSKLSDGSAKVARLERAGLGYTVFLSNDGLYRVYIHPSAGDAGHVFSLPMRPDVLRLCDSGEQFDRNASECVPISGMQIQKME</sequence>
<dbReference type="PROSITE" id="PS51257">
    <property type="entry name" value="PROKAR_LIPOPROTEIN"/>
    <property type="match status" value="1"/>
</dbReference>
<reference evidence="2 3" key="1">
    <citation type="submission" date="2019-06" db="EMBL/GenBank/DDBJ databases">
        <title>Persicimonas caeni gen. nov., sp. nov., a predatory bacterium isolated from solar saltern.</title>
        <authorList>
            <person name="Wang S."/>
        </authorList>
    </citation>
    <scope>NUCLEOTIDE SEQUENCE [LARGE SCALE GENOMIC DNA]</scope>
    <source>
        <strain evidence="2 3">YN101</strain>
    </source>
</reference>
<keyword evidence="3" id="KW-1185">Reference proteome</keyword>
<dbReference type="OrthoDB" id="5500980at2"/>
<accession>A0A4Y6PY97</accession>
<organism evidence="2 3">
    <name type="scientific">Persicimonas caeni</name>
    <dbReference type="NCBI Taxonomy" id="2292766"/>
    <lineage>
        <taxon>Bacteria</taxon>
        <taxon>Deltaproteobacteria</taxon>
        <taxon>Bradymonadales</taxon>
        <taxon>Bradymonadaceae</taxon>
        <taxon>Persicimonas</taxon>
    </lineage>
</organism>
<feature type="chain" id="PRO_5030106677" description="Tetratricopeptide repeat protein" evidence="1">
    <location>
        <begin position="28"/>
        <end position="271"/>
    </location>
</feature>
<evidence type="ECO:0000313" key="2">
    <source>
        <dbReference type="EMBL" id="QDG53223.1"/>
    </source>
</evidence>
<accession>A0A5B8Y8X1</accession>
<dbReference type="RefSeq" id="WP_141199684.1">
    <property type="nucleotide sequence ID" value="NZ_CP041186.1"/>
</dbReference>
<dbReference type="Proteomes" id="UP000315995">
    <property type="component" value="Chromosome"/>
</dbReference>
<dbReference type="EMBL" id="CP041186">
    <property type="protein sequence ID" value="QDG53223.1"/>
    <property type="molecule type" value="Genomic_DNA"/>
</dbReference>